<evidence type="ECO:0000313" key="1">
    <source>
        <dbReference type="EMBL" id="MFC7286464.1"/>
    </source>
</evidence>
<comment type="caution">
    <text evidence="1">The sequence shown here is derived from an EMBL/GenBank/DDBJ whole genome shotgun (WGS) entry which is preliminary data.</text>
</comment>
<dbReference type="RefSeq" id="WP_382269678.1">
    <property type="nucleotide sequence ID" value="NZ_JBHTBU010000001.1"/>
</dbReference>
<reference evidence="2" key="1">
    <citation type="journal article" date="2019" name="Int. J. Syst. Evol. Microbiol.">
        <title>The Global Catalogue of Microorganisms (GCM) 10K type strain sequencing project: providing services to taxonomists for standard genome sequencing and annotation.</title>
        <authorList>
            <consortium name="The Broad Institute Genomics Platform"/>
            <consortium name="The Broad Institute Genome Sequencing Center for Infectious Disease"/>
            <person name="Wu L."/>
            <person name="Ma J."/>
        </authorList>
    </citation>
    <scope>NUCLEOTIDE SEQUENCE [LARGE SCALE GENOMIC DNA]</scope>
    <source>
        <strain evidence="2">KACC 12508</strain>
    </source>
</reference>
<organism evidence="1 2">
    <name type="scientific">Herminiimonas glaciei</name>
    <dbReference type="NCBI Taxonomy" id="523788"/>
    <lineage>
        <taxon>Bacteria</taxon>
        <taxon>Pseudomonadati</taxon>
        <taxon>Pseudomonadota</taxon>
        <taxon>Betaproteobacteria</taxon>
        <taxon>Burkholderiales</taxon>
        <taxon>Oxalobacteraceae</taxon>
        <taxon>Herminiimonas</taxon>
    </lineage>
</organism>
<dbReference type="EMBL" id="JBHTBU010000001">
    <property type="protein sequence ID" value="MFC7286464.1"/>
    <property type="molecule type" value="Genomic_DNA"/>
</dbReference>
<protein>
    <recommendedName>
        <fullName evidence="3">Helix-turn-helix protein</fullName>
    </recommendedName>
</protein>
<name>A0ABW2I638_9BURK</name>
<sequence length="211" mass="24124">MRKIDELQTTKNDAKKSEGAGEVLNQIELRKQEKERLQGLYSAEGGPLIGWLFDEARRREHDFKTMSRELGVTYGYINQLRTGIRKPAQISQNMAEACGKYLGVPTIVVKLICGSIPLSDFANRRESKEEIIERGLRQLQDDPQMRQILPCNLHQLPFEAKQAMVMFYGEVTGHDVLRLDELPTMLRWLKCAADIHHKNETAEKSSLNTGR</sequence>
<evidence type="ECO:0008006" key="3">
    <source>
        <dbReference type="Google" id="ProtNLM"/>
    </source>
</evidence>
<evidence type="ECO:0000313" key="2">
    <source>
        <dbReference type="Proteomes" id="UP001596542"/>
    </source>
</evidence>
<gene>
    <name evidence="1" type="ORF">ACFQPC_00290</name>
</gene>
<accession>A0ABW2I638</accession>
<keyword evidence="2" id="KW-1185">Reference proteome</keyword>
<proteinExistence type="predicted"/>
<dbReference type="Proteomes" id="UP001596542">
    <property type="component" value="Unassembled WGS sequence"/>
</dbReference>